<keyword evidence="3" id="KW-1185">Reference proteome</keyword>
<dbReference type="PATRIC" id="fig|883067.3.peg.597"/>
<evidence type="ECO:0000313" key="2">
    <source>
        <dbReference type="EMBL" id="EPD27246.1"/>
    </source>
</evidence>
<accession>S2VKC5</accession>
<name>S2VKC5_9ACTO</name>
<dbReference type="EMBL" id="AGWM01000007">
    <property type="protein sequence ID" value="EPD27246.1"/>
    <property type="molecule type" value="Genomic_DNA"/>
</dbReference>
<evidence type="ECO:0000256" key="1">
    <source>
        <dbReference type="SAM" id="MobiDB-lite"/>
    </source>
</evidence>
<reference evidence="2 3" key="1">
    <citation type="submission" date="2013-05" db="EMBL/GenBank/DDBJ databases">
        <title>The Genome Sequence of Actinobaculum schaalii FB123-CNA2.</title>
        <authorList>
            <consortium name="The Broad Institute Genomics Platform"/>
            <person name="Earl A."/>
            <person name="Ward D."/>
            <person name="Feldgarden M."/>
            <person name="Gevers D."/>
            <person name="Saerens B."/>
            <person name="Vaneechoutte M."/>
            <person name="Walker B."/>
            <person name="Young S."/>
            <person name="Zeng Q."/>
            <person name="Gargeya S."/>
            <person name="Fitzgerald M."/>
            <person name="Haas B."/>
            <person name="Abouelleil A."/>
            <person name="Allen A.W."/>
            <person name="Alvarado L."/>
            <person name="Arachchi H.M."/>
            <person name="Berlin A.M."/>
            <person name="Chapman S.B."/>
            <person name="Gainer-Dewar J."/>
            <person name="Goldberg J."/>
            <person name="Griggs A."/>
            <person name="Gujja S."/>
            <person name="Hansen M."/>
            <person name="Howarth C."/>
            <person name="Imamovic A."/>
            <person name="Ireland A."/>
            <person name="Larimer J."/>
            <person name="McCowan C."/>
            <person name="Murphy C."/>
            <person name="Pearson M."/>
            <person name="Poon T.W."/>
            <person name="Priest M."/>
            <person name="Roberts A."/>
            <person name="Saif S."/>
            <person name="Shea T."/>
            <person name="Sisk P."/>
            <person name="Sykes S."/>
            <person name="Wortman J."/>
            <person name="Nusbaum C."/>
            <person name="Birren B."/>
        </authorList>
    </citation>
    <scope>NUCLEOTIDE SEQUENCE [LARGE SCALE GENOMIC DNA]</scope>
    <source>
        <strain evidence="2 3">FB123-CNA-2</strain>
    </source>
</reference>
<dbReference type="RefSeq" id="WP_016442238.1">
    <property type="nucleotide sequence ID" value="NZ_KE150262.1"/>
</dbReference>
<dbReference type="HOGENOM" id="CLU_1076186_0_0_11"/>
<dbReference type="OrthoDB" id="5122593at2"/>
<dbReference type="AlphaFoldDB" id="S2VKC5"/>
<sequence length="258" mass="27105">MNEQTEDVMDETAESLAALLKAASMIVARVQTEYAAHLQRSAQRAATAQQAFTAQLGVARPFLAQASNERWWDSASAMDIARMYGLSKKYAGADPLAAQAHARVASFLEDHGITDDMIDRADTNSLTPEQVDKLTAALDARPDVATSDKTPASTTNPAAVAPRVGVPGVGVESEAAEPDAPVLGIEAMKQRIAQMREKAAAAGIKFSEDTGEGALTGEYSVQAACPGNPATRAATVATPDKKKPKVKNVASEQPSLTQ</sequence>
<gene>
    <name evidence="2" type="ORF">HMPREF9237_00603</name>
</gene>
<dbReference type="Proteomes" id="UP000014393">
    <property type="component" value="Unassembled WGS sequence"/>
</dbReference>
<organism evidence="2 3">
    <name type="scientific">Actinotignum schaalii FB123-CNA-2</name>
    <dbReference type="NCBI Taxonomy" id="883067"/>
    <lineage>
        <taxon>Bacteria</taxon>
        <taxon>Bacillati</taxon>
        <taxon>Actinomycetota</taxon>
        <taxon>Actinomycetes</taxon>
        <taxon>Actinomycetales</taxon>
        <taxon>Actinomycetaceae</taxon>
        <taxon>Actinotignum</taxon>
    </lineage>
</organism>
<feature type="region of interest" description="Disordered" evidence="1">
    <location>
        <begin position="231"/>
        <end position="258"/>
    </location>
</feature>
<comment type="caution">
    <text evidence="2">The sequence shown here is derived from an EMBL/GenBank/DDBJ whole genome shotgun (WGS) entry which is preliminary data.</text>
</comment>
<evidence type="ECO:0000313" key="3">
    <source>
        <dbReference type="Proteomes" id="UP000014393"/>
    </source>
</evidence>
<protein>
    <submittedName>
        <fullName evidence="2">Uncharacterized protein</fullName>
    </submittedName>
</protein>
<proteinExistence type="predicted"/>